<evidence type="ECO:0000313" key="2">
    <source>
        <dbReference type="Proteomes" id="UP000789525"/>
    </source>
</evidence>
<dbReference type="EMBL" id="CAJVPT010000795">
    <property type="protein sequence ID" value="CAG8450587.1"/>
    <property type="molecule type" value="Genomic_DNA"/>
</dbReference>
<comment type="caution">
    <text evidence="1">The sequence shown here is derived from an EMBL/GenBank/DDBJ whole genome shotgun (WGS) entry which is preliminary data.</text>
</comment>
<organism evidence="1 2">
    <name type="scientific">Acaulospora colombiana</name>
    <dbReference type="NCBI Taxonomy" id="27376"/>
    <lineage>
        <taxon>Eukaryota</taxon>
        <taxon>Fungi</taxon>
        <taxon>Fungi incertae sedis</taxon>
        <taxon>Mucoromycota</taxon>
        <taxon>Glomeromycotina</taxon>
        <taxon>Glomeromycetes</taxon>
        <taxon>Diversisporales</taxon>
        <taxon>Acaulosporaceae</taxon>
        <taxon>Acaulospora</taxon>
    </lineage>
</organism>
<dbReference type="Proteomes" id="UP000789525">
    <property type="component" value="Unassembled WGS sequence"/>
</dbReference>
<name>A0ACA9K3W1_9GLOM</name>
<protein>
    <submittedName>
        <fullName evidence="1">16194_t:CDS:1</fullName>
    </submittedName>
</protein>
<reference evidence="1" key="1">
    <citation type="submission" date="2021-06" db="EMBL/GenBank/DDBJ databases">
        <authorList>
            <person name="Kallberg Y."/>
            <person name="Tangrot J."/>
            <person name="Rosling A."/>
        </authorList>
    </citation>
    <scope>NUCLEOTIDE SEQUENCE</scope>
    <source>
        <strain evidence="1">CL356</strain>
    </source>
</reference>
<keyword evidence="2" id="KW-1185">Reference proteome</keyword>
<sequence>MSDLDQHNKSSHTQYPRLQTEPNDRNGRPAIVPNMDSEDTSSSSASTTLRNGKHFDPSDKYALSISNKRSSSNSLPISEDSRSFISGLSPETQNIINSVRSSSGSSNGEHRKKDVPRSMIDEILRDAKLKAVNRALEGNLSTSKKLDSQRLKNVESHKNGDTEISHMYKTADSRNHLTPVTDGDDHVKESGKGNNAHEESKRAKLESRQDSGSSTADDLIDEQARPKKNSKSQQNEAMKNSESTTKNRPPSRMSLPTRLASLIGIHTGESSSTKAESNRDIDGASSDATYNGAISSGSKDEINGNATASVSANEISNLGEKIINKSAVSNEAENSKKGPEIIIDTNNVKPRREQRYVVRSPASPRYTKKRAVIRRANVRLHSKHASEASDDYQRNSKSPVKTVEISNELDEITAQFQDALGEFSKRYQDSTVALAEKSHLLKKNQELWHILAAKEEEIECLKNELWEAGNKILDYESDLKDIIMQQQEPLALNHEDLIRIEREIDDQEVLINGYQKEIDKLVNELKNMNERLKSADREQDEQQSKISELYRENEKLKELACERESQGALPDSAAQQMEEMKKEIERLKEKEKSNDYKEITLKEMEELKRELSVLRDRESEYMISVDEMEHQLAEAREEIEQITRSRTESLENLTEEMNLMKYKYESDIETVKKETASKDAKEQRFRKLQGALEKIENMVNTPEVTQICTELRRFNILPQKKRRKSTTEISRDAYGYGGVEALSSRSPRSPTTKALRSSSRSSVSNKSRASSISRTVSPTPSMQSSVSALSKIDFQDDIMFDSEEVLELREKVAKLEEENSSSRESMEKLEDELKLTKEINTRLEETIGSLKKEHEEYKEQHDRRMREMEELLVAFQSDISETNDEERVAASTTVPNSPPIVPDPNLLKELDSKQSIIEELVVKLKRKEEQLEYYQNAYLEKTEELEKLVERIQAQGAAGEGLPPITGSNGDPDSDGIDTLKLRDDSSPDNGLGDISSLPITGDIMGFSAIDKLIAQLERTIVERTMQRDAAHQRATDAESKLLAISREKMAWGSGYDTTVKQLKTQVQQLQELLQLEKKKARQFINPVVSSESESTQENGEKMPTSNEPNPRSQIEQKQSKPLLDNNSTQSTQPSSDVKQLRSQIESLAAENISLRAQLKTSEAVRRAVHENTLSILQQTNSHNLATDEGESGLRKLAMEKDAEVSVWKGRCAGLEHVVERQREILAHVVPSLSEVRVNGHGENTGGSFDDYEIDDVKEFAGLDENAKQFIQKLREENALMKKALSIRQQPPYNKIDAADDAPPKYTPLESVTKSTTPTSTQLESLESQISEIEARFLKREKELQEVISETKRQGELQLERWRAKWGAIIDKKNSEIRGFRNELEALMKCLGSLDMGGVNGTSNGTLS</sequence>
<accession>A0ACA9K3W1</accession>
<proteinExistence type="predicted"/>
<gene>
    <name evidence="1" type="ORF">ACOLOM_LOCUS737</name>
</gene>
<evidence type="ECO:0000313" key="1">
    <source>
        <dbReference type="EMBL" id="CAG8450587.1"/>
    </source>
</evidence>